<gene>
    <name evidence="7" type="ORF">FED44_04130</name>
</gene>
<proteinExistence type="predicted"/>
<dbReference type="FunFam" id="3.20.20.70:FF:000118">
    <property type="entry name" value="Alpha-galactosidase"/>
    <property type="match status" value="1"/>
</dbReference>
<feature type="domain" description="Glycosyl hydrolase family 36 C-terminal" evidence="5">
    <location>
        <begin position="602"/>
        <end position="681"/>
    </location>
</feature>
<dbReference type="Gene3D" id="2.70.98.60">
    <property type="entry name" value="alpha-galactosidase from lactobacil brevis"/>
    <property type="match status" value="1"/>
</dbReference>
<dbReference type="Gene3D" id="2.60.40.1180">
    <property type="entry name" value="Golgi alpha-mannosidase II"/>
    <property type="match status" value="1"/>
</dbReference>
<evidence type="ECO:0000256" key="3">
    <source>
        <dbReference type="ARBA" id="ARBA00022801"/>
    </source>
</evidence>
<evidence type="ECO:0000259" key="6">
    <source>
        <dbReference type="Pfam" id="PF16875"/>
    </source>
</evidence>
<evidence type="ECO:0000313" key="8">
    <source>
        <dbReference type="Proteomes" id="UP000309033"/>
    </source>
</evidence>
<dbReference type="InterPro" id="IPR031704">
    <property type="entry name" value="Glyco_hydro_36_N"/>
</dbReference>
<reference evidence="7" key="1">
    <citation type="submission" date="2019-05" db="EMBL/GenBank/DDBJ databases">
        <title>Isolation, diversity and antifungal activity of Actinobacteria from wheat.</title>
        <authorList>
            <person name="Yu B."/>
        </authorList>
    </citation>
    <scope>NUCLEOTIDE SEQUENCE [LARGE SCALE GENOMIC DNA]</scope>
    <source>
        <strain evidence="7">NEAU-HEGS1-5</strain>
    </source>
</reference>
<dbReference type="PANTHER" id="PTHR43053:SF3">
    <property type="entry name" value="ALPHA-GALACTOSIDASE C-RELATED"/>
    <property type="match status" value="1"/>
</dbReference>
<keyword evidence="3" id="KW-0378">Hydrolase</keyword>
<evidence type="ECO:0000256" key="1">
    <source>
        <dbReference type="ARBA" id="ARBA00001255"/>
    </source>
</evidence>
<dbReference type="InterPro" id="IPR013785">
    <property type="entry name" value="Aldolase_TIM"/>
</dbReference>
<keyword evidence="4" id="KW-0326">Glycosidase</keyword>
<dbReference type="InterPro" id="IPR050985">
    <property type="entry name" value="Alpha-glycosidase_related"/>
</dbReference>
<dbReference type="EC" id="3.2.1.22" evidence="2"/>
<evidence type="ECO:0000256" key="4">
    <source>
        <dbReference type="ARBA" id="ARBA00023295"/>
    </source>
</evidence>
<dbReference type="InterPro" id="IPR002252">
    <property type="entry name" value="Glyco_hydro_36"/>
</dbReference>
<evidence type="ECO:0000256" key="2">
    <source>
        <dbReference type="ARBA" id="ARBA00012755"/>
    </source>
</evidence>
<dbReference type="InterPro" id="IPR013780">
    <property type="entry name" value="Glyco_hydro_b"/>
</dbReference>
<dbReference type="GO" id="GO:0016052">
    <property type="term" value="P:carbohydrate catabolic process"/>
    <property type="evidence" value="ECO:0007669"/>
    <property type="project" value="InterPro"/>
</dbReference>
<sequence>MPTRHPWLGALVIALSADGVGVVLELAGPRPPRVLYWGACPGPLTGLPPVPGQDVVPSQGDGWFGRPVLSGRHDSGWRPSRFTLAEAVTVDGSRVEALAKDPDCGLDLTSEIELTPQGVLRMRHTLLNTATSPYTLDRLACLMPLPTQAGEVLDFAGRWARERSPQRAPLRQGAWSRENRRGRTWFDAGPLVVGTPGFGFRTGEVWGVHIAWSGNQVQYVERLPEGDSVLAAGELLEPGEVRLGQGESYSTPWVYFAASDAGLDGLSRRFHAMLRARATHPGSARPVTMNTWEAVYFDHREDRLLALADAAAEVGAERFVVDDGWFRHRRSDDAGLGDWYVDETVWPDGLHKLVRRVREHGMQFGLWFEPEMANLDSDLVRAHPDWLLADPQRWPLPRRNQHVLDLAHPEVYAYLLERISSMVAEYDIDYIKWDHNRDLAEPVHEGVPGTHAQTEAVYRLLDGLRARFPTLEIESCSSGGARADLGILERTDRVWGSDNIDPIERQHIQRWTSLLLPYELIGSHVGSSPSHLTGRVTTLGFRAATALFGHAGIEADITAWALTERAALAEWIALYKELRPLLHTGEVVRADHPDPAAWVHGIVALDRSRAVYSYVQLETGVVERTAPMRLPGLDPDAEYVVEAIPGEVSGPLDRHPDWASSHVRLTGRALAAIGLPAPRFADRPGTAFLFLCLRV</sequence>
<accession>A0A5R8ZLI8</accession>
<dbReference type="InterPro" id="IPR038417">
    <property type="entry name" value="Alpga-gal_N_sf"/>
</dbReference>
<dbReference type="SUPFAM" id="SSF51445">
    <property type="entry name" value="(Trans)glycosidases"/>
    <property type="match status" value="1"/>
</dbReference>
<dbReference type="Pfam" id="PF16875">
    <property type="entry name" value="Glyco_hydro_36N"/>
    <property type="match status" value="1"/>
</dbReference>
<feature type="domain" description="Glycosyl hydrolase family 36 N-terminal" evidence="6">
    <location>
        <begin position="55"/>
        <end position="243"/>
    </location>
</feature>
<organism evidence="7 8">
    <name type="scientific">Microbispora triticiradicis</name>
    <dbReference type="NCBI Taxonomy" id="2200763"/>
    <lineage>
        <taxon>Bacteria</taxon>
        <taxon>Bacillati</taxon>
        <taxon>Actinomycetota</taxon>
        <taxon>Actinomycetes</taxon>
        <taxon>Streptosporangiales</taxon>
        <taxon>Streptosporangiaceae</taxon>
        <taxon>Microbispora</taxon>
    </lineage>
</organism>
<dbReference type="OrthoDB" id="9758822at2"/>
<dbReference type="EMBL" id="VANP01000001">
    <property type="protein sequence ID" value="TLP66651.1"/>
    <property type="molecule type" value="Genomic_DNA"/>
</dbReference>
<evidence type="ECO:0000259" key="5">
    <source>
        <dbReference type="Pfam" id="PF16874"/>
    </source>
</evidence>
<dbReference type="Pfam" id="PF16874">
    <property type="entry name" value="Glyco_hydro_36C"/>
    <property type="match status" value="1"/>
</dbReference>
<dbReference type="GO" id="GO:0004557">
    <property type="term" value="F:alpha-galactosidase activity"/>
    <property type="evidence" value="ECO:0007669"/>
    <property type="project" value="UniProtKB-EC"/>
</dbReference>
<dbReference type="CDD" id="cd14791">
    <property type="entry name" value="GH36"/>
    <property type="match status" value="1"/>
</dbReference>
<dbReference type="Proteomes" id="UP000309033">
    <property type="component" value="Unassembled WGS sequence"/>
</dbReference>
<dbReference type="InterPro" id="IPR017853">
    <property type="entry name" value="GH"/>
</dbReference>
<dbReference type="Gene3D" id="3.20.20.70">
    <property type="entry name" value="Aldolase class I"/>
    <property type="match status" value="1"/>
</dbReference>
<dbReference type="AlphaFoldDB" id="A0A5R8ZLI8"/>
<name>A0A5R8ZLI8_9ACTN</name>
<protein>
    <recommendedName>
        <fullName evidence="2">alpha-galactosidase</fullName>
        <ecNumber evidence="2">3.2.1.22</ecNumber>
    </recommendedName>
</protein>
<dbReference type="PRINTS" id="PR00743">
    <property type="entry name" value="GLHYDRLASE36"/>
</dbReference>
<comment type="catalytic activity">
    <reaction evidence="1">
        <text>Hydrolysis of terminal, non-reducing alpha-D-galactose residues in alpha-D-galactosides, including galactose oligosaccharides, galactomannans and galactolipids.</text>
        <dbReference type="EC" id="3.2.1.22"/>
    </reaction>
</comment>
<keyword evidence="8" id="KW-1185">Reference proteome</keyword>
<dbReference type="PANTHER" id="PTHR43053">
    <property type="entry name" value="GLYCOSIDASE FAMILY 31"/>
    <property type="match status" value="1"/>
</dbReference>
<dbReference type="InterPro" id="IPR031705">
    <property type="entry name" value="Glyco_hydro_36_C"/>
</dbReference>
<evidence type="ECO:0000313" key="7">
    <source>
        <dbReference type="EMBL" id="TLP66651.1"/>
    </source>
</evidence>
<dbReference type="Pfam" id="PF02065">
    <property type="entry name" value="Melibiase"/>
    <property type="match status" value="1"/>
</dbReference>
<comment type="caution">
    <text evidence="7">The sequence shown here is derived from an EMBL/GenBank/DDBJ whole genome shotgun (WGS) entry which is preliminary data.</text>
</comment>